<dbReference type="Pfam" id="PF02686">
    <property type="entry name" value="GatC"/>
    <property type="match status" value="1"/>
</dbReference>
<dbReference type="Gene3D" id="1.10.20.60">
    <property type="entry name" value="Glu-tRNAGln amidotransferase C subunit, N-terminal domain"/>
    <property type="match status" value="1"/>
</dbReference>
<gene>
    <name evidence="1 2" type="primary">gatC</name>
    <name evidence="2" type="ORF">ENV30_04745</name>
</gene>
<keyword evidence="1" id="KW-0436">Ligase</keyword>
<dbReference type="EMBL" id="DTFV01000066">
    <property type="protein sequence ID" value="HGI30602.1"/>
    <property type="molecule type" value="Genomic_DNA"/>
</dbReference>
<evidence type="ECO:0000256" key="1">
    <source>
        <dbReference type="HAMAP-Rule" id="MF_00122"/>
    </source>
</evidence>
<reference evidence="2" key="1">
    <citation type="journal article" date="2020" name="mSystems">
        <title>Genome- and Community-Level Interaction Insights into Carbon Utilization and Element Cycling Functions of Hydrothermarchaeota in Hydrothermal Sediment.</title>
        <authorList>
            <person name="Zhou Z."/>
            <person name="Liu Y."/>
            <person name="Xu W."/>
            <person name="Pan J."/>
            <person name="Luo Z.H."/>
            <person name="Li M."/>
        </authorList>
    </citation>
    <scope>NUCLEOTIDE SEQUENCE [LARGE SCALE GENOMIC DNA]</scope>
    <source>
        <strain evidence="2">SpSt-747</strain>
    </source>
</reference>
<dbReference type="GO" id="GO:0050567">
    <property type="term" value="F:glutaminyl-tRNA synthase (glutamine-hydrolyzing) activity"/>
    <property type="evidence" value="ECO:0007669"/>
    <property type="project" value="UniProtKB-UniRule"/>
</dbReference>
<evidence type="ECO:0000313" key="2">
    <source>
        <dbReference type="EMBL" id="HGI30602.1"/>
    </source>
</evidence>
<dbReference type="AlphaFoldDB" id="A0A7V3YGB8"/>
<dbReference type="GO" id="GO:0006412">
    <property type="term" value="P:translation"/>
    <property type="evidence" value="ECO:0007669"/>
    <property type="project" value="UniProtKB-UniRule"/>
</dbReference>
<dbReference type="HAMAP" id="MF_00122">
    <property type="entry name" value="GatC"/>
    <property type="match status" value="1"/>
</dbReference>
<dbReference type="NCBIfam" id="TIGR00135">
    <property type="entry name" value="gatC"/>
    <property type="match status" value="1"/>
</dbReference>
<dbReference type="GO" id="GO:0070681">
    <property type="term" value="P:glutaminyl-tRNAGln biosynthesis via transamidation"/>
    <property type="evidence" value="ECO:0007669"/>
    <property type="project" value="TreeGrafter"/>
</dbReference>
<dbReference type="GO" id="GO:0005524">
    <property type="term" value="F:ATP binding"/>
    <property type="evidence" value="ECO:0007669"/>
    <property type="project" value="UniProtKB-KW"/>
</dbReference>
<keyword evidence="1" id="KW-0648">Protein biosynthesis</keyword>
<protein>
    <recommendedName>
        <fullName evidence="1">Aspartyl/glutamyl-tRNA(Asn/Gln) amidotransferase subunit C</fullName>
        <shortName evidence="1">Asp/Glu-ADT subunit C</shortName>
        <ecNumber evidence="1">6.3.5.-</ecNumber>
    </recommendedName>
</protein>
<keyword evidence="1" id="KW-0547">Nucleotide-binding</keyword>
<comment type="caution">
    <text evidence="2">The sequence shown here is derived from an EMBL/GenBank/DDBJ whole genome shotgun (WGS) entry which is preliminary data.</text>
</comment>
<comment type="subunit">
    <text evidence="1">Heterotrimer of A, B and C subunits.</text>
</comment>
<dbReference type="InterPro" id="IPR036113">
    <property type="entry name" value="Asp/Glu-ADT_sf_sub_c"/>
</dbReference>
<organism evidence="2">
    <name type="scientific">Candidatus Caldatribacterium californiense</name>
    <dbReference type="NCBI Taxonomy" id="1454726"/>
    <lineage>
        <taxon>Bacteria</taxon>
        <taxon>Pseudomonadati</taxon>
        <taxon>Atribacterota</taxon>
        <taxon>Atribacteria</taxon>
        <taxon>Atribacterales</taxon>
        <taxon>Candidatus Caldatribacteriaceae</taxon>
        <taxon>Candidatus Caldatribacterium</taxon>
    </lineage>
</organism>
<comment type="catalytic activity">
    <reaction evidence="1">
        <text>L-glutamyl-tRNA(Gln) + L-glutamine + ATP + H2O = L-glutaminyl-tRNA(Gln) + L-glutamate + ADP + phosphate + H(+)</text>
        <dbReference type="Rhea" id="RHEA:17521"/>
        <dbReference type="Rhea" id="RHEA-COMP:9681"/>
        <dbReference type="Rhea" id="RHEA-COMP:9684"/>
        <dbReference type="ChEBI" id="CHEBI:15377"/>
        <dbReference type="ChEBI" id="CHEBI:15378"/>
        <dbReference type="ChEBI" id="CHEBI:29985"/>
        <dbReference type="ChEBI" id="CHEBI:30616"/>
        <dbReference type="ChEBI" id="CHEBI:43474"/>
        <dbReference type="ChEBI" id="CHEBI:58359"/>
        <dbReference type="ChEBI" id="CHEBI:78520"/>
        <dbReference type="ChEBI" id="CHEBI:78521"/>
        <dbReference type="ChEBI" id="CHEBI:456216"/>
    </reaction>
</comment>
<comment type="function">
    <text evidence="1">Allows the formation of correctly charged Asn-tRNA(Asn) or Gln-tRNA(Gln) through the transamidation of misacylated Asp-tRNA(Asn) or Glu-tRNA(Gln) in organisms which lack either or both of asparaginyl-tRNA or glutaminyl-tRNA synthetases. The reaction takes place in the presence of glutamine and ATP through an activated phospho-Asp-tRNA(Asn) or phospho-Glu-tRNA(Gln).</text>
</comment>
<dbReference type="PANTHER" id="PTHR15004">
    <property type="entry name" value="GLUTAMYL-TRNA(GLN) AMIDOTRANSFERASE SUBUNIT C, MITOCHONDRIAL"/>
    <property type="match status" value="1"/>
</dbReference>
<dbReference type="PANTHER" id="PTHR15004:SF0">
    <property type="entry name" value="GLUTAMYL-TRNA(GLN) AMIDOTRANSFERASE SUBUNIT C, MITOCHONDRIAL"/>
    <property type="match status" value="1"/>
</dbReference>
<dbReference type="InterPro" id="IPR003837">
    <property type="entry name" value="GatC"/>
</dbReference>
<dbReference type="GO" id="GO:0006450">
    <property type="term" value="P:regulation of translational fidelity"/>
    <property type="evidence" value="ECO:0007669"/>
    <property type="project" value="InterPro"/>
</dbReference>
<keyword evidence="2" id="KW-0808">Transferase</keyword>
<comment type="similarity">
    <text evidence="1">Belongs to the GatC family.</text>
</comment>
<comment type="catalytic activity">
    <reaction evidence="1">
        <text>L-aspartyl-tRNA(Asn) + L-glutamine + ATP + H2O = L-asparaginyl-tRNA(Asn) + L-glutamate + ADP + phosphate + 2 H(+)</text>
        <dbReference type="Rhea" id="RHEA:14513"/>
        <dbReference type="Rhea" id="RHEA-COMP:9674"/>
        <dbReference type="Rhea" id="RHEA-COMP:9677"/>
        <dbReference type="ChEBI" id="CHEBI:15377"/>
        <dbReference type="ChEBI" id="CHEBI:15378"/>
        <dbReference type="ChEBI" id="CHEBI:29985"/>
        <dbReference type="ChEBI" id="CHEBI:30616"/>
        <dbReference type="ChEBI" id="CHEBI:43474"/>
        <dbReference type="ChEBI" id="CHEBI:58359"/>
        <dbReference type="ChEBI" id="CHEBI:78515"/>
        <dbReference type="ChEBI" id="CHEBI:78516"/>
        <dbReference type="ChEBI" id="CHEBI:456216"/>
    </reaction>
</comment>
<accession>A0A7V3YGB8</accession>
<dbReference type="SUPFAM" id="SSF141000">
    <property type="entry name" value="Glu-tRNAGln amidotransferase C subunit"/>
    <property type="match status" value="1"/>
</dbReference>
<proteinExistence type="inferred from homology"/>
<sequence length="103" mass="11912">MHARVSFEEIRKIAHLARLSFSEEEFARFFQDISDIIAHFEKLNELQLEGVSPTSHISWSDPPMNADEPVEWQGSDLVLQHAPHVEGRYFIVPKVVEKEEKPS</sequence>
<dbReference type="GO" id="GO:0016740">
    <property type="term" value="F:transferase activity"/>
    <property type="evidence" value="ECO:0007669"/>
    <property type="project" value="UniProtKB-KW"/>
</dbReference>
<dbReference type="EC" id="6.3.5.-" evidence="1"/>
<name>A0A7V3YGB8_9BACT</name>
<keyword evidence="1" id="KW-0067">ATP-binding</keyword>